<comment type="caution">
    <text evidence="1">The sequence shown here is derived from an EMBL/GenBank/DDBJ whole genome shotgun (WGS) entry which is preliminary data.</text>
</comment>
<organism evidence="1 2">
    <name type="scientific">Apolygus lucorum</name>
    <name type="common">Small green plant bug</name>
    <name type="synonym">Lygocoris lucorum</name>
    <dbReference type="NCBI Taxonomy" id="248454"/>
    <lineage>
        <taxon>Eukaryota</taxon>
        <taxon>Metazoa</taxon>
        <taxon>Ecdysozoa</taxon>
        <taxon>Arthropoda</taxon>
        <taxon>Hexapoda</taxon>
        <taxon>Insecta</taxon>
        <taxon>Pterygota</taxon>
        <taxon>Neoptera</taxon>
        <taxon>Paraneoptera</taxon>
        <taxon>Hemiptera</taxon>
        <taxon>Heteroptera</taxon>
        <taxon>Panheteroptera</taxon>
        <taxon>Cimicomorpha</taxon>
        <taxon>Miridae</taxon>
        <taxon>Mirini</taxon>
        <taxon>Apolygus</taxon>
    </lineage>
</organism>
<reference evidence="1" key="1">
    <citation type="journal article" date="2021" name="Mol. Ecol. Resour.">
        <title>Apolygus lucorum genome provides insights into omnivorousness and mesophyll feeding.</title>
        <authorList>
            <person name="Liu Y."/>
            <person name="Liu H."/>
            <person name="Wang H."/>
            <person name="Huang T."/>
            <person name="Liu B."/>
            <person name="Yang B."/>
            <person name="Yin L."/>
            <person name="Li B."/>
            <person name="Zhang Y."/>
            <person name="Zhang S."/>
            <person name="Jiang F."/>
            <person name="Zhang X."/>
            <person name="Ren Y."/>
            <person name="Wang B."/>
            <person name="Wang S."/>
            <person name="Lu Y."/>
            <person name="Wu K."/>
            <person name="Fan W."/>
            <person name="Wang G."/>
        </authorList>
    </citation>
    <scope>NUCLEOTIDE SEQUENCE</scope>
    <source>
        <strain evidence="1">12Hb</strain>
    </source>
</reference>
<name>A0A6A4JM78_APOLU</name>
<protein>
    <submittedName>
        <fullName evidence="1">Uncharacterized protein</fullName>
    </submittedName>
</protein>
<proteinExistence type="predicted"/>
<evidence type="ECO:0000313" key="1">
    <source>
        <dbReference type="EMBL" id="KAF6208581.1"/>
    </source>
</evidence>
<keyword evidence="2" id="KW-1185">Reference proteome</keyword>
<sequence length="94" mass="10769">MYVTKLFLSIIVVLATTDAGYPTYRGKGKKPDDPPLGFVVPVNDRNCQMYTNKPPPRGCGRCIAKWDPKRTFVIGWEFCTFRNNKYVPFVHPDI</sequence>
<dbReference type="Proteomes" id="UP000466442">
    <property type="component" value="Unassembled WGS sequence"/>
</dbReference>
<dbReference type="AlphaFoldDB" id="A0A6A4JM78"/>
<accession>A0A6A4JM78</accession>
<dbReference type="EMBL" id="WIXP02000007">
    <property type="protein sequence ID" value="KAF6208581.1"/>
    <property type="molecule type" value="Genomic_DNA"/>
</dbReference>
<gene>
    <name evidence="1" type="ORF">GE061_017039</name>
</gene>
<evidence type="ECO:0000313" key="2">
    <source>
        <dbReference type="Proteomes" id="UP000466442"/>
    </source>
</evidence>